<evidence type="ECO:0000313" key="3">
    <source>
        <dbReference type="Proteomes" id="UP001500394"/>
    </source>
</evidence>
<dbReference type="PANTHER" id="PTHR34219">
    <property type="entry name" value="IRON-REGULATED INNER MEMBRANE PROTEIN-RELATED"/>
    <property type="match status" value="1"/>
</dbReference>
<dbReference type="Proteomes" id="UP001500394">
    <property type="component" value="Unassembled WGS sequence"/>
</dbReference>
<dbReference type="InterPro" id="IPR005625">
    <property type="entry name" value="PepSY-ass_TM"/>
</dbReference>
<evidence type="ECO:0000256" key="1">
    <source>
        <dbReference type="SAM" id="Phobius"/>
    </source>
</evidence>
<keyword evidence="1" id="KW-1133">Transmembrane helix</keyword>
<dbReference type="RefSeq" id="WP_345067713.1">
    <property type="nucleotide sequence ID" value="NZ_BAABGR010000023.1"/>
</dbReference>
<name>A0ABP8R3V0_9SPHI</name>
<reference evidence="3" key="1">
    <citation type="journal article" date="2019" name="Int. J. Syst. Evol. Microbiol.">
        <title>The Global Catalogue of Microorganisms (GCM) 10K type strain sequencing project: providing services to taxonomists for standard genome sequencing and annotation.</title>
        <authorList>
            <consortium name="The Broad Institute Genomics Platform"/>
            <consortium name="The Broad Institute Genome Sequencing Center for Infectious Disease"/>
            <person name="Wu L."/>
            <person name="Ma J."/>
        </authorList>
    </citation>
    <scope>NUCLEOTIDE SEQUENCE [LARGE SCALE GENOMIC DNA]</scope>
    <source>
        <strain evidence="3">JCM 17858</strain>
    </source>
</reference>
<dbReference type="PANTHER" id="PTHR34219:SF3">
    <property type="entry name" value="BLL7967 PROTEIN"/>
    <property type="match status" value="1"/>
</dbReference>
<keyword evidence="1" id="KW-0472">Membrane</keyword>
<keyword evidence="1" id="KW-0812">Transmembrane</keyword>
<dbReference type="PROSITE" id="PS51257">
    <property type="entry name" value="PROKAR_LIPOPROTEIN"/>
    <property type="match status" value="1"/>
</dbReference>
<feature type="transmembrane region" description="Helical" evidence="1">
    <location>
        <begin position="136"/>
        <end position="160"/>
    </location>
</feature>
<feature type="transmembrane region" description="Helical" evidence="1">
    <location>
        <begin position="190"/>
        <end position="212"/>
    </location>
</feature>
<dbReference type="Pfam" id="PF03929">
    <property type="entry name" value="PepSY_TM"/>
    <property type="match status" value="1"/>
</dbReference>
<proteinExistence type="predicted"/>
<feature type="transmembrane region" description="Helical" evidence="1">
    <location>
        <begin position="339"/>
        <end position="360"/>
    </location>
</feature>
<organism evidence="2 3">
    <name type="scientific">Sphingobacterium thermophilum</name>
    <dbReference type="NCBI Taxonomy" id="768534"/>
    <lineage>
        <taxon>Bacteria</taxon>
        <taxon>Pseudomonadati</taxon>
        <taxon>Bacteroidota</taxon>
        <taxon>Sphingobacteriia</taxon>
        <taxon>Sphingobacteriales</taxon>
        <taxon>Sphingobacteriaceae</taxon>
        <taxon>Sphingobacterium</taxon>
    </lineage>
</organism>
<feature type="transmembrane region" description="Helical" evidence="1">
    <location>
        <begin position="12"/>
        <end position="33"/>
    </location>
</feature>
<accession>A0ABP8R3V0</accession>
<gene>
    <name evidence="2" type="ORF">GCM10023173_18040</name>
</gene>
<dbReference type="EMBL" id="BAABGR010000023">
    <property type="protein sequence ID" value="GAA4517478.1"/>
    <property type="molecule type" value="Genomic_DNA"/>
</dbReference>
<keyword evidence="3" id="KW-1185">Reference proteome</keyword>
<evidence type="ECO:0000313" key="2">
    <source>
        <dbReference type="EMBL" id="GAA4517478.1"/>
    </source>
</evidence>
<protein>
    <submittedName>
        <fullName evidence="2">PepSY-associated TM helix domain-containing protein</fullName>
    </submittedName>
</protein>
<sequence>MIKKYLRKIHLWLGLIVGLLVFIIAITGCLYAFQEEIQNYTDEYRYSKIEQKPILLPSAIKQIAETELPNKVLHSIKYYKDNHSVEVSFYHYKPTYYYKMFLNPYTGKVLHTQNMDEGFFSWVLKGHMYLWLPQKIGSVVVLVSTLIFFGMVVTGFILWFPKNWNVFKKRIWFQWKDTTKWKRKNWDLHGIIGFYSCAFALIFIITGLVWVLPNFAELFHSALGGKKSMVYQEAVSLKSNSKLKNPLDSLYQFYNQNTDFASIELHPAETDSSSILVVTNPSNQTYWKSNYIFHDQYNLQDLKVNHIWSKYNEATNADKILRLNYDIHVGSALGLTGKIIAFLTSLLIATLPITGFMIWYGRKKKTTANN</sequence>
<comment type="caution">
    <text evidence="2">The sequence shown here is derived from an EMBL/GenBank/DDBJ whole genome shotgun (WGS) entry which is preliminary data.</text>
</comment>